<dbReference type="GO" id="GO:0016787">
    <property type="term" value="F:hydrolase activity"/>
    <property type="evidence" value="ECO:0007669"/>
    <property type="project" value="UniProtKB-KW"/>
</dbReference>
<dbReference type="Proteomes" id="UP000516117">
    <property type="component" value="Chromosome"/>
</dbReference>
<organism evidence="3 4">
    <name type="scientific">Tessaracoccus defluvii</name>
    <dbReference type="NCBI Taxonomy" id="1285901"/>
    <lineage>
        <taxon>Bacteria</taxon>
        <taxon>Bacillati</taxon>
        <taxon>Actinomycetota</taxon>
        <taxon>Actinomycetes</taxon>
        <taxon>Propionibacteriales</taxon>
        <taxon>Propionibacteriaceae</taxon>
        <taxon>Tessaracoccus</taxon>
    </lineage>
</organism>
<dbReference type="KEGG" id="tdf:H9L22_11970"/>
<evidence type="ECO:0000313" key="3">
    <source>
        <dbReference type="EMBL" id="QNP54989.1"/>
    </source>
</evidence>
<feature type="transmembrane region" description="Helical" evidence="2">
    <location>
        <begin position="20"/>
        <end position="40"/>
    </location>
</feature>
<keyword evidence="2" id="KW-0472">Membrane</keyword>
<evidence type="ECO:0000256" key="1">
    <source>
        <dbReference type="ARBA" id="ARBA00022801"/>
    </source>
</evidence>
<keyword evidence="4" id="KW-1185">Reference proteome</keyword>
<gene>
    <name evidence="3" type="ORF">H9L22_11970</name>
</gene>
<accession>A0A7H0H373</accession>
<protein>
    <submittedName>
        <fullName evidence="3">Class E sortase</fullName>
    </submittedName>
</protein>
<proteinExistence type="predicted"/>
<dbReference type="InterPro" id="IPR042003">
    <property type="entry name" value="Sortase_E"/>
</dbReference>
<dbReference type="InterPro" id="IPR005754">
    <property type="entry name" value="Sortase"/>
</dbReference>
<dbReference type="SUPFAM" id="SSF63817">
    <property type="entry name" value="Sortase"/>
    <property type="match status" value="1"/>
</dbReference>
<evidence type="ECO:0000313" key="4">
    <source>
        <dbReference type="Proteomes" id="UP000516117"/>
    </source>
</evidence>
<evidence type="ECO:0000256" key="2">
    <source>
        <dbReference type="SAM" id="Phobius"/>
    </source>
</evidence>
<dbReference type="EMBL" id="CP060789">
    <property type="protein sequence ID" value="QNP54989.1"/>
    <property type="molecule type" value="Genomic_DNA"/>
</dbReference>
<name>A0A7H0H373_9ACTN</name>
<keyword evidence="2" id="KW-1133">Transmembrane helix</keyword>
<keyword evidence="1" id="KW-0378">Hydrolase</keyword>
<dbReference type="RefSeq" id="WP_187720125.1">
    <property type="nucleotide sequence ID" value="NZ_BAABBL010000004.1"/>
</dbReference>
<dbReference type="Pfam" id="PF04203">
    <property type="entry name" value="Sortase"/>
    <property type="match status" value="1"/>
</dbReference>
<dbReference type="AlphaFoldDB" id="A0A7H0H373"/>
<sequence length="226" mass="23830">MEARRAEPDSRRGFSPLLGFGILLLVALLIVGGWLGWRFWGANLLAARSAADTVAQLRADWAANPAPAPEEGQTTAVDTPDAHAAAWILTIPALGLEWPVVAGVQPSDLAVGVGWYPGTALPGQVGNFVLAGPRVTDGRPFYDLLDLAEGDEIVLETRGARFTYSVVLSPADLTVDADADWVLDPVPGQPDEVPSQALITLTTSEDLVDTPDRAVGIGTLTETETP</sequence>
<keyword evidence="2" id="KW-0812">Transmembrane</keyword>
<dbReference type="CDD" id="cd05830">
    <property type="entry name" value="Sortase_E"/>
    <property type="match status" value="1"/>
</dbReference>
<dbReference type="InterPro" id="IPR023365">
    <property type="entry name" value="Sortase_dom-sf"/>
</dbReference>
<reference evidence="3 4" key="1">
    <citation type="submission" date="2020-08" db="EMBL/GenBank/DDBJ databases">
        <title>Genome sequence of Tessaracoccus defluvii JCM 17540T.</title>
        <authorList>
            <person name="Hyun D.-W."/>
            <person name="Bae J.-W."/>
        </authorList>
    </citation>
    <scope>NUCLEOTIDE SEQUENCE [LARGE SCALE GENOMIC DNA]</scope>
    <source>
        <strain evidence="3 4">JCM 17540</strain>
    </source>
</reference>
<dbReference type="Gene3D" id="2.40.260.10">
    <property type="entry name" value="Sortase"/>
    <property type="match status" value="1"/>
</dbReference>